<dbReference type="OrthoDB" id="2914378at2759"/>
<proteinExistence type="predicted"/>
<gene>
    <name evidence="2" type="primary">Pak3_3</name>
    <name evidence="2" type="ORF">REGSAT_R08032</name>
</gene>
<dbReference type="Gene3D" id="1.10.510.10">
    <property type="entry name" value="Transferase(Phosphotransferase) domain 1"/>
    <property type="match status" value="1"/>
</dbReference>
<accession>A0A7K4XCZ4</accession>
<organism evidence="2 3">
    <name type="scientific">Regulus satrapa</name>
    <name type="common">Golden-crowned kinglet</name>
    <dbReference type="NCBI Taxonomy" id="13245"/>
    <lineage>
        <taxon>Eukaryota</taxon>
        <taxon>Metazoa</taxon>
        <taxon>Chordata</taxon>
        <taxon>Craniata</taxon>
        <taxon>Vertebrata</taxon>
        <taxon>Euteleostomi</taxon>
        <taxon>Archelosauria</taxon>
        <taxon>Archosauria</taxon>
        <taxon>Dinosauria</taxon>
        <taxon>Saurischia</taxon>
        <taxon>Theropoda</taxon>
        <taxon>Coelurosauria</taxon>
        <taxon>Aves</taxon>
        <taxon>Neognathae</taxon>
        <taxon>Neoaves</taxon>
        <taxon>Telluraves</taxon>
        <taxon>Australaves</taxon>
        <taxon>Passeriformes</taxon>
        <taxon>Regulidae</taxon>
        <taxon>Regulus</taxon>
    </lineage>
</organism>
<reference evidence="2 3" key="1">
    <citation type="submission" date="2019-09" db="EMBL/GenBank/DDBJ databases">
        <title>Bird 10,000 Genomes (B10K) Project - Family phase.</title>
        <authorList>
            <person name="Zhang G."/>
        </authorList>
    </citation>
    <scope>NUCLEOTIDE SEQUENCE [LARGE SCALE GENOMIC DNA]</scope>
    <source>
        <strain evidence="2">B10K-DU-001-18</strain>
        <tissue evidence="2">Muscle</tissue>
    </source>
</reference>
<evidence type="ECO:0000259" key="1">
    <source>
        <dbReference type="PROSITE" id="PS50011"/>
    </source>
</evidence>
<dbReference type="PROSITE" id="PS50011">
    <property type="entry name" value="PROTEIN_KINASE_DOM"/>
    <property type="match status" value="1"/>
</dbReference>
<dbReference type="PANTHER" id="PTHR48015:SF35">
    <property type="entry name" value="SERINE_THREONINE-PROTEIN KINASE PAK"/>
    <property type="match status" value="1"/>
</dbReference>
<dbReference type="PANTHER" id="PTHR48015">
    <property type="entry name" value="SERINE/THREONINE-PROTEIN KINASE TAO"/>
    <property type="match status" value="1"/>
</dbReference>
<protein>
    <submittedName>
        <fullName evidence="2">PAK3 kinase</fullName>
    </submittedName>
</protein>
<keyword evidence="2" id="KW-0808">Transferase</keyword>
<dbReference type="Pfam" id="PF00069">
    <property type="entry name" value="Pkinase"/>
    <property type="match status" value="1"/>
</dbReference>
<feature type="domain" description="Protein kinase" evidence="1">
    <location>
        <begin position="1"/>
        <end position="92"/>
    </location>
</feature>
<dbReference type="AlphaFoldDB" id="A0A7K4XCZ4"/>
<dbReference type="GO" id="GO:0005524">
    <property type="term" value="F:ATP binding"/>
    <property type="evidence" value="ECO:0007669"/>
    <property type="project" value="InterPro"/>
</dbReference>
<dbReference type="GO" id="GO:0005737">
    <property type="term" value="C:cytoplasm"/>
    <property type="evidence" value="ECO:0007669"/>
    <property type="project" value="TreeGrafter"/>
</dbReference>
<comment type="caution">
    <text evidence="2">The sequence shown here is derived from an EMBL/GenBank/DDBJ whole genome shotgun (WGS) entry which is preliminary data.</text>
</comment>
<dbReference type="SUPFAM" id="SSF56112">
    <property type="entry name" value="Protein kinase-like (PK-like)"/>
    <property type="match status" value="1"/>
</dbReference>
<keyword evidence="2" id="KW-0418">Kinase</keyword>
<dbReference type="GO" id="GO:0043408">
    <property type="term" value="P:regulation of MAPK cascade"/>
    <property type="evidence" value="ECO:0007669"/>
    <property type="project" value="TreeGrafter"/>
</dbReference>
<dbReference type="InterPro" id="IPR008271">
    <property type="entry name" value="Ser/Thr_kinase_AS"/>
</dbReference>
<evidence type="ECO:0000313" key="2">
    <source>
        <dbReference type="EMBL" id="NWR44811.1"/>
    </source>
</evidence>
<dbReference type="GO" id="GO:0035556">
    <property type="term" value="P:intracellular signal transduction"/>
    <property type="evidence" value="ECO:0007669"/>
    <property type="project" value="TreeGrafter"/>
</dbReference>
<dbReference type="Proteomes" id="UP000529728">
    <property type="component" value="Unassembled WGS sequence"/>
</dbReference>
<dbReference type="GO" id="GO:0004674">
    <property type="term" value="F:protein serine/threonine kinase activity"/>
    <property type="evidence" value="ECO:0007669"/>
    <property type="project" value="TreeGrafter"/>
</dbReference>
<feature type="non-terminal residue" evidence="2">
    <location>
        <position position="1"/>
    </location>
</feature>
<feature type="non-terminal residue" evidence="2">
    <location>
        <position position="92"/>
    </location>
</feature>
<dbReference type="GO" id="GO:0050770">
    <property type="term" value="P:regulation of axonogenesis"/>
    <property type="evidence" value="ECO:0007669"/>
    <property type="project" value="TreeGrafter"/>
</dbReference>
<dbReference type="PROSITE" id="PS00108">
    <property type="entry name" value="PROTEIN_KINASE_ST"/>
    <property type="match status" value="1"/>
</dbReference>
<name>A0A7K4XCZ4_REGSA</name>
<evidence type="ECO:0000313" key="3">
    <source>
        <dbReference type="Proteomes" id="UP000529728"/>
    </source>
</evidence>
<dbReference type="InterPro" id="IPR011009">
    <property type="entry name" value="Kinase-like_dom_sf"/>
</dbReference>
<dbReference type="EMBL" id="VWZN01007031">
    <property type="protein sequence ID" value="NWR44811.1"/>
    <property type="molecule type" value="Genomic_DNA"/>
</dbReference>
<keyword evidence="3" id="KW-1185">Reference proteome</keyword>
<sequence>LQGLNFLHLNHMIHQDVKSRNILLTTDSSVKLADCGLFAQLTPEQSRQSSVVSNSGWMAPEVVTGQPYGPKVDIWSFRIVGIKMMEREVPYW</sequence>
<dbReference type="InterPro" id="IPR000719">
    <property type="entry name" value="Prot_kinase_dom"/>
</dbReference>
<dbReference type="InterPro" id="IPR050285">
    <property type="entry name" value="STE20_Ser/Thr_kinase"/>
</dbReference>